<name>U4L731_PYROM</name>
<organism evidence="3 4">
    <name type="scientific">Pyronema omphalodes (strain CBS 100304)</name>
    <name type="common">Pyronema confluens</name>
    <dbReference type="NCBI Taxonomy" id="1076935"/>
    <lineage>
        <taxon>Eukaryota</taxon>
        <taxon>Fungi</taxon>
        <taxon>Dikarya</taxon>
        <taxon>Ascomycota</taxon>
        <taxon>Pezizomycotina</taxon>
        <taxon>Pezizomycetes</taxon>
        <taxon>Pezizales</taxon>
        <taxon>Pyronemataceae</taxon>
        <taxon>Pyronema</taxon>
    </lineage>
</organism>
<gene>
    <name evidence="3" type="ORF">PCON_05432</name>
</gene>
<dbReference type="PROSITE" id="PS00893">
    <property type="entry name" value="NUDIX_BOX"/>
    <property type="match status" value="1"/>
</dbReference>
<dbReference type="OMA" id="PNLWEPA"/>
<dbReference type="AlphaFoldDB" id="U4L731"/>
<keyword evidence="4" id="KW-1185">Reference proteome</keyword>
<accession>U4L731</accession>
<dbReference type="InterPro" id="IPR020084">
    <property type="entry name" value="NUDIX_hydrolase_CS"/>
</dbReference>
<sequence length="179" mass="20165">MSSALPDRLTGTACLSEVELAPTAILRDNQHLTSLAIGAFVFTAATDLPTRLLLIRRSKEEAAFPSRWEVPGGGAEPTDESLLDTVVRELKEETGLEVASISECLGQIEFPGRFGRMWRKYNFLVEVKEGQEVVTDPMEHSEHIWGTKEEVEKVEITTEDHRETILQVFAKIEERRKAR</sequence>
<evidence type="ECO:0000259" key="2">
    <source>
        <dbReference type="PROSITE" id="PS51462"/>
    </source>
</evidence>
<dbReference type="eggNOG" id="ENOG502S8JU">
    <property type="taxonomic scope" value="Eukaryota"/>
</dbReference>
<protein>
    <submittedName>
        <fullName evidence="3">Similar to Nucleoside diphosphate-linked moiety X motif 17 acc. no. Q5M8V2</fullName>
    </submittedName>
</protein>
<dbReference type="GO" id="GO:0016787">
    <property type="term" value="F:hydrolase activity"/>
    <property type="evidence" value="ECO:0007669"/>
    <property type="project" value="UniProtKB-KW"/>
</dbReference>
<dbReference type="SUPFAM" id="SSF55811">
    <property type="entry name" value="Nudix"/>
    <property type="match status" value="1"/>
</dbReference>
<dbReference type="Gene3D" id="3.90.79.10">
    <property type="entry name" value="Nucleoside Triphosphate Pyrophosphohydrolase"/>
    <property type="match status" value="1"/>
</dbReference>
<proteinExistence type="predicted"/>
<reference evidence="3 4" key="1">
    <citation type="journal article" date="2013" name="PLoS Genet.">
        <title>The genome and development-dependent transcriptomes of Pyronema confluens: a window into fungal evolution.</title>
        <authorList>
            <person name="Traeger S."/>
            <person name="Altegoer F."/>
            <person name="Freitag M."/>
            <person name="Gabaldon T."/>
            <person name="Kempken F."/>
            <person name="Kumar A."/>
            <person name="Marcet-Houben M."/>
            <person name="Poggeler S."/>
            <person name="Stajich J.E."/>
            <person name="Nowrousian M."/>
        </authorList>
    </citation>
    <scope>NUCLEOTIDE SEQUENCE [LARGE SCALE GENOMIC DNA]</scope>
    <source>
        <strain evidence="4">CBS 100304</strain>
        <tissue evidence="3">Vegetative mycelium</tissue>
    </source>
</reference>
<evidence type="ECO:0000313" key="3">
    <source>
        <dbReference type="EMBL" id="CCX05845.1"/>
    </source>
</evidence>
<keyword evidence="1" id="KW-0378">Hydrolase</keyword>
<dbReference type="Pfam" id="PF00293">
    <property type="entry name" value="NUDIX"/>
    <property type="match status" value="1"/>
</dbReference>
<dbReference type="Proteomes" id="UP000018144">
    <property type="component" value="Unassembled WGS sequence"/>
</dbReference>
<dbReference type="InterPro" id="IPR000086">
    <property type="entry name" value="NUDIX_hydrolase_dom"/>
</dbReference>
<dbReference type="OrthoDB" id="276276at2759"/>
<dbReference type="PROSITE" id="PS51462">
    <property type="entry name" value="NUDIX"/>
    <property type="match status" value="1"/>
</dbReference>
<dbReference type="PANTHER" id="PTHR43736:SF1">
    <property type="entry name" value="DIHYDRONEOPTERIN TRIPHOSPHATE DIPHOSPHATASE"/>
    <property type="match status" value="1"/>
</dbReference>
<dbReference type="EMBL" id="HF935274">
    <property type="protein sequence ID" value="CCX05845.1"/>
    <property type="molecule type" value="Genomic_DNA"/>
</dbReference>
<dbReference type="InterPro" id="IPR015797">
    <property type="entry name" value="NUDIX_hydrolase-like_dom_sf"/>
</dbReference>
<evidence type="ECO:0000256" key="1">
    <source>
        <dbReference type="ARBA" id="ARBA00022801"/>
    </source>
</evidence>
<dbReference type="CDD" id="cd02883">
    <property type="entry name" value="NUDIX_Hydrolase"/>
    <property type="match status" value="1"/>
</dbReference>
<evidence type="ECO:0000313" key="4">
    <source>
        <dbReference type="Proteomes" id="UP000018144"/>
    </source>
</evidence>
<dbReference type="PANTHER" id="PTHR43736">
    <property type="entry name" value="ADP-RIBOSE PYROPHOSPHATASE"/>
    <property type="match status" value="1"/>
</dbReference>
<feature type="domain" description="Nudix hydrolase" evidence="2">
    <location>
        <begin position="32"/>
        <end position="169"/>
    </location>
</feature>